<feature type="compositionally biased region" description="Basic and acidic residues" evidence="1">
    <location>
        <begin position="46"/>
        <end position="55"/>
    </location>
</feature>
<dbReference type="HOGENOM" id="CLU_721592_0_0_1"/>
<proteinExistence type="predicted"/>
<accession>A0A081CCP1</accession>
<keyword evidence="2" id="KW-0472">Membrane</keyword>
<keyword evidence="2" id="KW-0812">Transmembrane</keyword>
<keyword evidence="4" id="KW-1185">Reference proteome</keyword>
<evidence type="ECO:0000256" key="1">
    <source>
        <dbReference type="SAM" id="MobiDB-lite"/>
    </source>
</evidence>
<gene>
    <name evidence="3" type="ORF">PAN0_005d2651</name>
</gene>
<evidence type="ECO:0000313" key="3">
    <source>
        <dbReference type="EMBL" id="GAK64437.1"/>
    </source>
</evidence>
<dbReference type="GeneID" id="26303563"/>
<feature type="transmembrane region" description="Helical" evidence="2">
    <location>
        <begin position="87"/>
        <end position="109"/>
    </location>
</feature>
<reference evidence="4" key="1">
    <citation type="journal article" date="2014" name="Genome Announc.">
        <title>Draft Genome Sequence of the Yeast Pseudozyma antarctica Type Strain JCM10317, a Producer of the Glycolipid Biosurfactants, Mannosylerythritol Lipids.</title>
        <authorList>
            <person name="Saika A."/>
            <person name="Koike H."/>
            <person name="Hori T."/>
            <person name="Fukuoka T."/>
            <person name="Sato S."/>
            <person name="Habe H."/>
            <person name="Kitamoto D."/>
            <person name="Morita T."/>
        </authorList>
    </citation>
    <scope>NUCLEOTIDE SEQUENCE [LARGE SCALE GENOMIC DNA]</scope>
    <source>
        <strain evidence="4">JCM 10317</strain>
    </source>
</reference>
<evidence type="ECO:0000256" key="2">
    <source>
        <dbReference type="SAM" id="Phobius"/>
    </source>
</evidence>
<dbReference type="Proteomes" id="UP000053758">
    <property type="component" value="Unassembled WGS sequence"/>
</dbReference>
<organism evidence="3 4">
    <name type="scientific">Pseudozyma antarctica</name>
    <name type="common">Yeast</name>
    <name type="synonym">Candida antarctica</name>
    <dbReference type="NCBI Taxonomy" id="84753"/>
    <lineage>
        <taxon>Eukaryota</taxon>
        <taxon>Fungi</taxon>
        <taxon>Dikarya</taxon>
        <taxon>Basidiomycota</taxon>
        <taxon>Ustilaginomycotina</taxon>
        <taxon>Ustilaginomycetes</taxon>
        <taxon>Ustilaginales</taxon>
        <taxon>Ustilaginaceae</taxon>
        <taxon>Moesziomyces</taxon>
    </lineage>
</organism>
<keyword evidence="2" id="KW-1133">Transmembrane helix</keyword>
<evidence type="ECO:0000313" key="4">
    <source>
        <dbReference type="Proteomes" id="UP000053758"/>
    </source>
</evidence>
<feature type="region of interest" description="Disordered" evidence="1">
    <location>
        <begin position="45"/>
        <end position="64"/>
    </location>
</feature>
<dbReference type="RefSeq" id="XP_014657377.1">
    <property type="nucleotide sequence ID" value="XM_014801891.1"/>
</dbReference>
<dbReference type="EMBL" id="DF830072">
    <property type="protein sequence ID" value="GAK64437.1"/>
    <property type="molecule type" value="Genomic_DNA"/>
</dbReference>
<protein>
    <submittedName>
        <fullName evidence="3">Uncharacterized protein</fullName>
    </submittedName>
</protein>
<dbReference type="AlphaFoldDB" id="A0A081CCP1"/>
<sequence>MPTDEAYRGVDMVPSPQQWLLTQDLRGVASQPETYAHHKGIRAAIHRADDREKSRTSSPPFLSLPESRPNLQNFAMKLYSMDSKNCIGARMVSVLVLCMAAFASLASALRSDGPLRLDRRQAPNQMSITYPTAQTGSFNMTTFTIPIPLGDAYSLASPYNLILNHGLPGSVIPTGTFPLQIVVGYFYDIRQRVVLGLLPLQVQQLSVVEVYLPFIDVLGTGKPFRRSVSTYMDQLIPALVGGLSQLHNTQLAYFDPPHAAYKAAGGSTLSFQAGQGLVNSIDGPGLVSPVVQTVFERTTSSPISAAAFRAMLDQPYYTTAGSGCNTATLYYNYSNANPSFVRGEVQTYAPITSTNTDYQDAVGYTAATQWVSPSNLAACSSFA</sequence>
<name>A0A081CCP1_PSEA2</name>